<proteinExistence type="predicted"/>
<dbReference type="Proteomes" id="UP000703269">
    <property type="component" value="Unassembled WGS sequence"/>
</dbReference>
<comment type="caution">
    <text evidence="1">The sequence shown here is derived from an EMBL/GenBank/DDBJ whole genome shotgun (WGS) entry which is preliminary data.</text>
</comment>
<keyword evidence="2" id="KW-1185">Reference proteome</keyword>
<gene>
    <name evidence="1" type="ORF">PsYK624_033480</name>
</gene>
<name>A0A9P3L9L5_9APHY</name>
<sequence>MDLSTQDLIALIVGNFERDTAALKACSLISSAWVAPCRQLFFRNVTLGPRHFGEDRQATLDIFDTIPTLETTIVDLTITAGKSSGGEAYFPRLAIDPEFLVTLLRKMPRLRTITIERCAVEPKADMASTLLPHCWVHKRLHVLRITPSYQAAHLVDIFRTMVFFRQVPVDLLELRRDYDGTSSSSGKYVPSHLYEMLRGWRVGTFCPNDAIRIPATPREGENMTLAFCILSAGVTSTIQLSNWGISFLKSSWSVPGRENARHFKLEVVVRPAGQHARVRPEDWPLYARLASAESVTFVFTAETLVERFSKFLTENALGNLPRSTRTIGFEVQLDARSPVSPHVLLGWWDNKMEWANLSHALERFMDLESLRFGVMVLGDIGWRAHAVLSDDLEAIVRSRFLNAATADRLHFVRTAPWSCTP</sequence>
<accession>A0A9P3L9L5</accession>
<evidence type="ECO:0000313" key="1">
    <source>
        <dbReference type="EMBL" id="GJE87265.1"/>
    </source>
</evidence>
<dbReference type="EMBL" id="BPQB01000006">
    <property type="protein sequence ID" value="GJE87265.1"/>
    <property type="molecule type" value="Genomic_DNA"/>
</dbReference>
<organism evidence="1 2">
    <name type="scientific">Phanerochaete sordida</name>
    <dbReference type="NCBI Taxonomy" id="48140"/>
    <lineage>
        <taxon>Eukaryota</taxon>
        <taxon>Fungi</taxon>
        <taxon>Dikarya</taxon>
        <taxon>Basidiomycota</taxon>
        <taxon>Agaricomycotina</taxon>
        <taxon>Agaricomycetes</taxon>
        <taxon>Polyporales</taxon>
        <taxon>Phanerochaetaceae</taxon>
        <taxon>Phanerochaete</taxon>
    </lineage>
</organism>
<reference evidence="1 2" key="1">
    <citation type="submission" date="2021-08" db="EMBL/GenBank/DDBJ databases">
        <title>Draft Genome Sequence of Phanerochaete sordida strain YK-624.</title>
        <authorList>
            <person name="Mori T."/>
            <person name="Dohra H."/>
            <person name="Suzuki T."/>
            <person name="Kawagishi H."/>
            <person name="Hirai H."/>
        </authorList>
    </citation>
    <scope>NUCLEOTIDE SEQUENCE [LARGE SCALE GENOMIC DNA]</scope>
    <source>
        <strain evidence="1 2">YK-624</strain>
    </source>
</reference>
<evidence type="ECO:0000313" key="2">
    <source>
        <dbReference type="Proteomes" id="UP000703269"/>
    </source>
</evidence>
<dbReference type="AlphaFoldDB" id="A0A9P3L9L5"/>
<protein>
    <submittedName>
        <fullName evidence="1">Uncharacterized protein</fullName>
    </submittedName>
</protein>